<comment type="subcellular location">
    <subcellularLocation>
        <location evidence="1">Nucleus</location>
    </subcellularLocation>
</comment>
<proteinExistence type="predicted"/>
<dbReference type="GO" id="GO:0005634">
    <property type="term" value="C:nucleus"/>
    <property type="evidence" value="ECO:0007669"/>
    <property type="project" value="UniProtKB-SubCell"/>
</dbReference>
<dbReference type="GO" id="GO:0008270">
    <property type="term" value="F:zinc ion binding"/>
    <property type="evidence" value="ECO:0007669"/>
    <property type="project" value="InterPro"/>
</dbReference>
<evidence type="ECO:0000313" key="10">
    <source>
        <dbReference type="Proteomes" id="UP000285326"/>
    </source>
</evidence>
<dbReference type="SMART" id="SM00906">
    <property type="entry name" value="Fungal_trans"/>
    <property type="match status" value="1"/>
</dbReference>
<feature type="domain" description="Zn(2)-C6 fungal-type" evidence="8">
    <location>
        <begin position="235"/>
        <end position="265"/>
    </location>
</feature>
<dbReference type="CDD" id="cd00067">
    <property type="entry name" value="GAL4"/>
    <property type="match status" value="1"/>
</dbReference>
<dbReference type="EMBL" id="MCBS01024368">
    <property type="protein sequence ID" value="RKF73582.1"/>
    <property type="molecule type" value="Genomic_DNA"/>
</dbReference>
<evidence type="ECO:0000256" key="5">
    <source>
        <dbReference type="ARBA" id="ARBA00023163"/>
    </source>
</evidence>
<dbReference type="Pfam" id="PF04082">
    <property type="entry name" value="Fungal_trans"/>
    <property type="match status" value="1"/>
</dbReference>
<evidence type="ECO:0000313" key="9">
    <source>
        <dbReference type="EMBL" id="RKF73582.1"/>
    </source>
</evidence>
<feature type="compositionally biased region" description="Polar residues" evidence="7">
    <location>
        <begin position="202"/>
        <end position="217"/>
    </location>
</feature>
<keyword evidence="6" id="KW-0539">Nucleus</keyword>
<evidence type="ECO:0000256" key="4">
    <source>
        <dbReference type="ARBA" id="ARBA00023026"/>
    </source>
</evidence>
<dbReference type="InterPro" id="IPR001138">
    <property type="entry name" value="Zn2Cys6_DnaBD"/>
</dbReference>
<dbReference type="GO" id="GO:0006351">
    <property type="term" value="P:DNA-templated transcription"/>
    <property type="evidence" value="ECO:0007669"/>
    <property type="project" value="InterPro"/>
</dbReference>
<dbReference type="PROSITE" id="PS00463">
    <property type="entry name" value="ZN2_CY6_FUNGAL_1"/>
    <property type="match status" value="1"/>
</dbReference>
<dbReference type="GO" id="GO:0003677">
    <property type="term" value="F:DNA binding"/>
    <property type="evidence" value="ECO:0007669"/>
    <property type="project" value="InterPro"/>
</dbReference>
<comment type="caution">
    <text evidence="9">The sequence shown here is derived from an EMBL/GenBank/DDBJ whole genome shotgun (WGS) entry which is preliminary data.</text>
</comment>
<dbReference type="InterPro" id="IPR050815">
    <property type="entry name" value="TF_fung"/>
</dbReference>
<dbReference type="Pfam" id="PF00172">
    <property type="entry name" value="Zn_clus"/>
    <property type="match status" value="1"/>
</dbReference>
<dbReference type="SUPFAM" id="SSF57701">
    <property type="entry name" value="Zn2/Cys6 DNA-binding domain"/>
    <property type="match status" value="1"/>
</dbReference>
<dbReference type="InterPro" id="IPR036864">
    <property type="entry name" value="Zn2-C6_fun-type_DNA-bd_sf"/>
</dbReference>
<dbReference type="SMART" id="SM00066">
    <property type="entry name" value="GAL4"/>
    <property type="match status" value="1"/>
</dbReference>
<evidence type="ECO:0000256" key="1">
    <source>
        <dbReference type="ARBA" id="ARBA00004123"/>
    </source>
</evidence>
<gene>
    <name evidence="9" type="ORF">GcM1_243058</name>
</gene>
<feature type="region of interest" description="Disordered" evidence="7">
    <location>
        <begin position="199"/>
        <end position="224"/>
    </location>
</feature>
<keyword evidence="4" id="KW-0843">Virulence</keyword>
<evidence type="ECO:0000256" key="3">
    <source>
        <dbReference type="ARBA" id="ARBA00023015"/>
    </source>
</evidence>
<reference evidence="9 10" key="1">
    <citation type="journal article" date="2018" name="BMC Genomics">
        <title>Comparative genome analyses reveal sequence features reflecting distinct modes of host-adaptation between dicot and monocot powdery mildew.</title>
        <authorList>
            <person name="Wu Y."/>
            <person name="Ma X."/>
            <person name="Pan Z."/>
            <person name="Kale S.D."/>
            <person name="Song Y."/>
            <person name="King H."/>
            <person name="Zhang Q."/>
            <person name="Presley C."/>
            <person name="Deng X."/>
            <person name="Wei C.I."/>
            <person name="Xiao S."/>
        </authorList>
    </citation>
    <scope>NUCLEOTIDE SEQUENCE [LARGE SCALE GENOMIC DNA]</scope>
    <source>
        <strain evidence="9">UMSG1</strain>
    </source>
</reference>
<evidence type="ECO:0000259" key="8">
    <source>
        <dbReference type="PROSITE" id="PS50048"/>
    </source>
</evidence>
<dbReference type="Gene3D" id="4.10.240.10">
    <property type="entry name" value="Zn(2)-C6 fungal-type DNA-binding domain"/>
    <property type="match status" value="1"/>
</dbReference>
<name>A0A420IGG1_9PEZI</name>
<accession>A0A420IGG1</accession>
<keyword evidence="2" id="KW-0479">Metal-binding</keyword>
<dbReference type="PANTHER" id="PTHR47338:SF27">
    <property type="entry name" value="ZN(II)2CYS6 TRANSCRIPTION FACTOR (EUROFUNG)"/>
    <property type="match status" value="1"/>
</dbReference>
<dbReference type="Proteomes" id="UP000285326">
    <property type="component" value="Unassembled WGS sequence"/>
</dbReference>
<evidence type="ECO:0000256" key="2">
    <source>
        <dbReference type="ARBA" id="ARBA00022723"/>
    </source>
</evidence>
<dbReference type="GO" id="GO:0000981">
    <property type="term" value="F:DNA-binding transcription factor activity, RNA polymerase II-specific"/>
    <property type="evidence" value="ECO:0007669"/>
    <property type="project" value="InterPro"/>
</dbReference>
<dbReference type="PRINTS" id="PR00755">
    <property type="entry name" value="AFLATOXINBRP"/>
</dbReference>
<dbReference type="InterPro" id="IPR007219">
    <property type="entry name" value="XnlR_reg_dom"/>
</dbReference>
<evidence type="ECO:0000256" key="7">
    <source>
        <dbReference type="SAM" id="MobiDB-lite"/>
    </source>
</evidence>
<organism evidence="9 10">
    <name type="scientific">Golovinomyces cichoracearum</name>
    <dbReference type="NCBI Taxonomy" id="62708"/>
    <lineage>
        <taxon>Eukaryota</taxon>
        <taxon>Fungi</taxon>
        <taxon>Dikarya</taxon>
        <taxon>Ascomycota</taxon>
        <taxon>Pezizomycotina</taxon>
        <taxon>Leotiomycetes</taxon>
        <taxon>Erysiphales</taxon>
        <taxon>Erysiphaceae</taxon>
        <taxon>Golovinomyces</taxon>
    </lineage>
</organism>
<protein>
    <submittedName>
        <fullName evidence="9">Putative transcriptional regulatory protein</fullName>
    </submittedName>
</protein>
<keyword evidence="3" id="KW-0805">Transcription regulation</keyword>
<dbReference type="PROSITE" id="PS50048">
    <property type="entry name" value="ZN2_CY6_FUNGAL_2"/>
    <property type="match status" value="1"/>
</dbReference>
<keyword evidence="5" id="KW-0804">Transcription</keyword>
<dbReference type="PANTHER" id="PTHR47338">
    <property type="entry name" value="ZN(II)2CYS6 TRANSCRIPTION FACTOR (EUROFUNG)-RELATED"/>
    <property type="match status" value="1"/>
</dbReference>
<sequence>MNMSSSCQQPSNRTARKAINYANNGNRLDYAALQENNGFQQENHYSLGKTQGGVVVLSGQPIDVLSHPQYSNFTINNFHGIPEQRVLSELNIDNHSNICNSYNNSANNIVLDNRNCFDSRPNRQEGSASTAPDLGGSLTPVIPILPQVHFFSGLTNCGELPRVRASLDENRPCGIRADCNGADFQNEKFHINKRGVTKKSDQTAAHTVEQKSNTSPPWSELKTKAGKERKRLPLACVACRRKKIRCSGEKPACKHCLRSKIPCIYKVTARKANPRTDYMAVLYKRIKRMEERILKIISSESRENSSKFKLRAPIKSKNSKIPPRSITGKKRLIEEAFGDLESWSRCSSNLCLDEKAKKIKVSTKEIVKNTGLLSEGAEFLPSKEVQQHLTELYFENIEGQGYNLLHKPSFMRQLRDDAVPPVLTLAICAIAARFSTHPQINTSPNFLRGEKWAAESRSIVMRRHEWPDITIVTCLLILSLHDCGTCQRERSWSFGGMAIRMAFALKLHRDFDHDTKSKEGNLELSFTDREIRKRIMWTCFMVDRLDASSRDRPPFISEDAIKLQLPIKESKFILNIPGSTEYLNEQAVSLNESSGTDENSCRKANMGLSAYLIRAMTLWGRINQYVNSTPYFQDKGNNPNTDPLYQALVDQIDDFNASLPEIMMYNPGNLNTHHTSGLANQFFLLHICLQQNMLFLNRFAPPALGRFLSLPSDDQGSISTRLTKSFEAADKISSLLKDGESYFITAPFIGYSAYLSSTVHVLGAFSSDPSREARSKINLATNVKYLSKIKKYWGIFNPISDSLKDQYRKCADASRQGNGLDISPRNIFQYSDWLDQYPHGISDLDNDENPLEVKREDGGEQFPASITNFHAVKKEEIQITPGENKITANPLPKRISKKTPLTALNNNSINSIPMSQELNTQSALSAYTQVSPITAVNMYHQHQFCNQNFLYPEDHQMNPSQLNRQTAVYSFCPLDPGDTNASNLIEAPSWDTQMLDRGILHPCMTNNTCEYNGPWMLPSYNMDPLCYVRGPDVFSPDNLMNPDLSKWQPQQQ</sequence>
<evidence type="ECO:0000256" key="6">
    <source>
        <dbReference type="ARBA" id="ARBA00023242"/>
    </source>
</evidence>
<dbReference type="AlphaFoldDB" id="A0A420IGG1"/>
<dbReference type="CDD" id="cd12148">
    <property type="entry name" value="fungal_TF_MHR"/>
    <property type="match status" value="1"/>
</dbReference>